<protein>
    <submittedName>
        <fullName evidence="3">DUF4157 domain-containing protein</fullName>
    </submittedName>
</protein>
<evidence type="ECO:0000313" key="4">
    <source>
        <dbReference type="Proteomes" id="UP001235744"/>
    </source>
</evidence>
<keyword evidence="4" id="KW-1185">Reference proteome</keyword>
<dbReference type="EMBL" id="CP120988">
    <property type="protein sequence ID" value="WLQ57168.1"/>
    <property type="molecule type" value="Genomic_DNA"/>
</dbReference>
<gene>
    <name evidence="3" type="ORF">P8A19_17685</name>
</gene>
<feature type="region of interest" description="Disordered" evidence="1">
    <location>
        <begin position="192"/>
        <end position="221"/>
    </location>
</feature>
<evidence type="ECO:0000313" key="3">
    <source>
        <dbReference type="EMBL" id="WLQ57168.1"/>
    </source>
</evidence>
<reference evidence="3 4" key="1">
    <citation type="submission" date="2023-03" db="EMBL/GenBank/DDBJ databases">
        <title>Isolation and description of six Streptomyces strains from soil environments, able to metabolize different microbial glucans.</title>
        <authorList>
            <person name="Widen T."/>
            <person name="Larsbrink J."/>
        </authorList>
    </citation>
    <scope>NUCLEOTIDE SEQUENCE [LARGE SCALE GENOMIC DNA]</scope>
    <source>
        <strain evidence="3 4">Alt2</strain>
    </source>
</reference>
<evidence type="ECO:0000259" key="2">
    <source>
        <dbReference type="Pfam" id="PF13699"/>
    </source>
</evidence>
<name>A0ABY9IP97_9ACTN</name>
<organism evidence="3 4">
    <name type="scientific">Streptomyces poriferorum</name>
    <dbReference type="NCBI Taxonomy" id="2798799"/>
    <lineage>
        <taxon>Bacteria</taxon>
        <taxon>Bacillati</taxon>
        <taxon>Actinomycetota</taxon>
        <taxon>Actinomycetes</taxon>
        <taxon>Kitasatosporales</taxon>
        <taxon>Streptomycetaceae</taxon>
        <taxon>Streptomyces</taxon>
    </lineage>
</organism>
<dbReference type="RefSeq" id="WP_306071209.1">
    <property type="nucleotide sequence ID" value="NZ_CP120988.1"/>
</dbReference>
<feature type="compositionally biased region" description="Low complexity" evidence="1">
    <location>
        <begin position="15"/>
        <end position="32"/>
    </location>
</feature>
<dbReference type="Proteomes" id="UP001235744">
    <property type="component" value="Chromosome"/>
</dbReference>
<proteinExistence type="predicted"/>
<feature type="region of interest" description="Disordered" evidence="1">
    <location>
        <begin position="1"/>
        <end position="35"/>
    </location>
</feature>
<dbReference type="Pfam" id="PF13699">
    <property type="entry name" value="eCIS_core"/>
    <property type="match status" value="1"/>
</dbReference>
<sequence>MRTHNPGKSPAAGEARGPVRPAVTAPATNAASPPSPVRLALLRGAGNADVVQMLRQAGHPGTHAAEEAPHGAGECHERPGQAQVQRSAVPDVLRSGGRPLDDATRTDMESRLGADFSTVRIHDDAAARRSAAEIGARAYTSGDHVVIGDGGGDRHTLAHELTHVIQQRLGPVAGTDNGSGLRVSDPADRFEREAEANARRALSGRASVREASGPDTAQRSVRTGAVQRVVQDPENIQDLWTHRYWQEQAGNNAAQAPKASGSRRELPTILKDVARKLLRDLRNAGPQEKELRLFRTMTVEEADAIMKWKGDGKQAGTEEWLEGERNRGESAAQNFHHDKNLDGSRVGAMPVKKHLGDMDQAYEYYRRNHDQHYESGPKADNGRVVGGPPTRVLEFTLKPGAHRQLFTPEYMALAGNTGAPDSLRRIHGENSQFETGSGGEGNLTGRVGMKLESHGDFSLSLGSETEATQLLFQLFVKDVQDVTSRASHRWNNETDAY</sequence>
<feature type="compositionally biased region" description="Basic and acidic residues" evidence="1">
    <location>
        <begin position="64"/>
        <end position="79"/>
    </location>
</feature>
<feature type="domain" description="eCIS core" evidence="2">
    <location>
        <begin position="99"/>
        <end position="169"/>
    </location>
</feature>
<accession>A0ABY9IP97</accession>
<dbReference type="InterPro" id="IPR025295">
    <property type="entry name" value="eCIS_core_dom"/>
</dbReference>
<evidence type="ECO:0000256" key="1">
    <source>
        <dbReference type="SAM" id="MobiDB-lite"/>
    </source>
</evidence>
<feature type="region of interest" description="Disordered" evidence="1">
    <location>
        <begin position="59"/>
        <end position="104"/>
    </location>
</feature>